<sequence>MSVLMGKPAISGMLESLGRDQQQTAINKFLQGELAVKRQKIALLQQQGSHQSMGGPTHMRRPETLKIDISRYKGTDEDYLLRWFVELDDAIRARHFEGDEMQVTFALSNLTGREKFWALGLKLHDPNVFELLEILKFRLTETFDLPRAEFRARSALLRLKQVKRDVHANAPHLRYLASSVPKNPVDEHTLIKLFIYGPVDGPVKTYMFREDFHTLEKAIVYAEQEDFSLRQSEANSSNYRPTRRQETGGPEPMGLCYIDIENSRSLSHKRAARCHRCQKIGHNAHECSVISAASRPKSGRDDHRCPRKSPRRGSDHVAKPQQQVGPSKLDRVSRGGAPC</sequence>
<accession>A0AAV1TED9</accession>
<feature type="region of interest" description="Disordered" evidence="1">
    <location>
        <begin position="230"/>
        <end position="252"/>
    </location>
</feature>
<dbReference type="EMBL" id="CAKLBY020000047">
    <property type="protein sequence ID" value="CAK7918574.1"/>
    <property type="molecule type" value="Genomic_DNA"/>
</dbReference>
<organism evidence="2 3">
    <name type="scientific">Peronospora matthiolae</name>
    <dbReference type="NCBI Taxonomy" id="2874970"/>
    <lineage>
        <taxon>Eukaryota</taxon>
        <taxon>Sar</taxon>
        <taxon>Stramenopiles</taxon>
        <taxon>Oomycota</taxon>
        <taxon>Peronosporomycetes</taxon>
        <taxon>Peronosporales</taxon>
        <taxon>Peronosporaceae</taxon>
        <taxon>Peronospora</taxon>
    </lineage>
</organism>
<reference evidence="2" key="1">
    <citation type="submission" date="2024-01" db="EMBL/GenBank/DDBJ databases">
        <authorList>
            <person name="Webb A."/>
        </authorList>
    </citation>
    <scope>NUCLEOTIDE SEQUENCE</scope>
    <source>
        <strain evidence="2">Pm1</strain>
    </source>
</reference>
<dbReference type="AlphaFoldDB" id="A0AAV1TED9"/>
<evidence type="ECO:0000313" key="3">
    <source>
        <dbReference type="Proteomes" id="UP001162060"/>
    </source>
</evidence>
<evidence type="ECO:0000313" key="2">
    <source>
        <dbReference type="EMBL" id="CAK7918574.1"/>
    </source>
</evidence>
<evidence type="ECO:0000256" key="1">
    <source>
        <dbReference type="SAM" id="MobiDB-lite"/>
    </source>
</evidence>
<comment type="caution">
    <text evidence="2">The sequence shown here is derived from an EMBL/GenBank/DDBJ whole genome shotgun (WGS) entry which is preliminary data.</text>
</comment>
<proteinExistence type="predicted"/>
<name>A0AAV1TED9_9STRA</name>
<gene>
    <name evidence="2" type="ORF">PM001_LOCUS5821</name>
</gene>
<dbReference type="Proteomes" id="UP001162060">
    <property type="component" value="Unassembled WGS sequence"/>
</dbReference>
<feature type="compositionally biased region" description="Polar residues" evidence="1">
    <location>
        <begin position="230"/>
        <end position="240"/>
    </location>
</feature>
<evidence type="ECO:0008006" key="4">
    <source>
        <dbReference type="Google" id="ProtNLM"/>
    </source>
</evidence>
<feature type="region of interest" description="Disordered" evidence="1">
    <location>
        <begin position="291"/>
        <end position="339"/>
    </location>
</feature>
<protein>
    <recommendedName>
        <fullName evidence="4">CCHC-type domain-containing protein</fullName>
    </recommendedName>
</protein>